<organismHost>
    <name type="scientific">Helicoverpa zea</name>
    <name type="common">Corn earworm moth</name>
    <name type="synonym">Heliothis zea</name>
    <dbReference type="NCBI Taxonomy" id="7113"/>
</organismHost>
<evidence type="ECO:0000313" key="7">
    <source>
        <dbReference type="Proteomes" id="UP000029779"/>
    </source>
</evidence>
<dbReference type="CDD" id="cd00022">
    <property type="entry name" value="BIR"/>
    <property type="match status" value="1"/>
</dbReference>
<dbReference type="GO" id="GO:0061630">
    <property type="term" value="F:ubiquitin protein ligase activity"/>
    <property type="evidence" value="ECO:0007669"/>
    <property type="project" value="TreeGrafter"/>
</dbReference>
<feature type="domain" description="RING-type" evidence="5">
    <location>
        <begin position="135"/>
        <end position="171"/>
    </location>
</feature>
<keyword evidence="7" id="KW-1185">Reference proteome</keyword>
<dbReference type="PROSITE" id="PS50089">
    <property type="entry name" value="ZF_RING_2"/>
    <property type="match status" value="1"/>
</dbReference>
<keyword evidence="1" id="KW-0479">Metal-binding</keyword>
<dbReference type="Pfam" id="PF00653">
    <property type="entry name" value="BIR"/>
    <property type="match status" value="1"/>
</dbReference>
<dbReference type="SMART" id="SM00238">
    <property type="entry name" value="BIR"/>
    <property type="match status" value="1"/>
</dbReference>
<evidence type="ECO:0000256" key="2">
    <source>
        <dbReference type="ARBA" id="ARBA00022771"/>
    </source>
</evidence>
<dbReference type="GO" id="GO:0051726">
    <property type="term" value="P:regulation of cell cycle"/>
    <property type="evidence" value="ECO:0007669"/>
    <property type="project" value="TreeGrafter"/>
</dbReference>
<evidence type="ECO:0000313" key="6">
    <source>
        <dbReference type="EMBL" id="AEW69564.1"/>
    </source>
</evidence>
<dbReference type="GO" id="GO:0031398">
    <property type="term" value="P:positive regulation of protein ubiquitination"/>
    <property type="evidence" value="ECO:0007669"/>
    <property type="project" value="TreeGrafter"/>
</dbReference>
<dbReference type="InterPro" id="IPR050784">
    <property type="entry name" value="IAP"/>
</dbReference>
<keyword evidence="2 4" id="KW-0863">Zinc-finger</keyword>
<evidence type="ECO:0000256" key="1">
    <source>
        <dbReference type="ARBA" id="ARBA00022723"/>
    </source>
</evidence>
<organism evidence="6 7">
    <name type="scientific">Helicoverpa zea nudivirus 2</name>
    <name type="common">HzNV-2</name>
    <dbReference type="NCBI Taxonomy" id="1128424"/>
    <lineage>
        <taxon>Viruses</taxon>
        <taxon>Viruses incertae sedis</taxon>
        <taxon>Naldaviricetes</taxon>
        <taxon>Lefavirales</taxon>
        <taxon>Nudiviridae</taxon>
        <taxon>Betanudivirus</taxon>
        <taxon>Betanudivirus hezeae</taxon>
    </lineage>
</organism>
<keyword evidence="3" id="KW-0862">Zinc</keyword>
<dbReference type="Gene3D" id="3.30.40.10">
    <property type="entry name" value="Zinc/RING finger domain, C3HC4 (zinc finger)"/>
    <property type="match status" value="1"/>
</dbReference>
<dbReference type="InterPro" id="IPR001370">
    <property type="entry name" value="BIR_rpt"/>
</dbReference>
<dbReference type="Gene3D" id="1.10.1170.10">
    <property type="entry name" value="Inhibitor Of Apoptosis Protein (2mihbC-IAP-1), Chain A"/>
    <property type="match status" value="1"/>
</dbReference>
<dbReference type="KEGG" id="vg:11536531"/>
<dbReference type="InterPro" id="IPR001841">
    <property type="entry name" value="Znf_RING"/>
</dbReference>
<dbReference type="GO" id="GO:0043027">
    <property type="term" value="F:cysteine-type endopeptidase inhibitor activity involved in apoptotic process"/>
    <property type="evidence" value="ECO:0007669"/>
    <property type="project" value="TreeGrafter"/>
</dbReference>
<protein>
    <submittedName>
        <fullName evidence="6">Inhibitor of apoptosis protein</fullName>
    </submittedName>
</protein>
<reference evidence="6 7" key="1">
    <citation type="journal article" date="2012" name="Viruses">
        <title>Analysis of the Genome of the Sexually Transmitted Insect Virus Helicoverpa zea Nudivirus 2.</title>
        <authorList>
            <person name="Burand J.P."/>
            <person name="Kim W."/>
            <person name="Afonso C.L."/>
            <person name="Tulman E.R."/>
            <person name="Kutish G.F."/>
            <person name="Lu Z."/>
            <person name="Rock D.L."/>
        </authorList>
    </citation>
    <scope>NUCLEOTIDE SEQUENCE [LARGE SCALE GENOMIC DNA]</scope>
    <source>
        <strain evidence="6">MS1</strain>
    </source>
</reference>
<evidence type="ECO:0000259" key="5">
    <source>
        <dbReference type="PROSITE" id="PS50089"/>
    </source>
</evidence>
<gene>
    <name evidence="6" type="primary">orf15</name>
    <name evidence="6" type="ORF">Hz2V015</name>
</gene>
<dbReference type="GO" id="GO:0008270">
    <property type="term" value="F:zinc ion binding"/>
    <property type="evidence" value="ECO:0007669"/>
    <property type="project" value="UniProtKB-KW"/>
</dbReference>
<dbReference type="SUPFAM" id="SSF57924">
    <property type="entry name" value="Inhibitor of apoptosis (IAP) repeat"/>
    <property type="match status" value="1"/>
</dbReference>
<dbReference type="PANTHER" id="PTHR10044:SF139">
    <property type="entry name" value="DEATH-ASSOCIATED INHIBITOR OF APOPTOSIS 2"/>
    <property type="match status" value="1"/>
</dbReference>
<evidence type="ECO:0000256" key="3">
    <source>
        <dbReference type="ARBA" id="ARBA00022833"/>
    </source>
</evidence>
<dbReference type="EMBL" id="JN418988">
    <property type="protein sequence ID" value="AEW69564.1"/>
    <property type="molecule type" value="Genomic_DNA"/>
</dbReference>
<name>G9I041_HZNV2</name>
<accession>G9I041</accession>
<proteinExistence type="predicted"/>
<dbReference type="Pfam" id="PF13920">
    <property type="entry name" value="zf-C3HC4_3"/>
    <property type="match status" value="1"/>
</dbReference>
<dbReference type="InterPro" id="IPR013083">
    <property type="entry name" value="Znf_RING/FYVE/PHD"/>
</dbReference>
<dbReference type="RefSeq" id="YP_004956763.1">
    <property type="nucleotide sequence ID" value="NC_004156.2"/>
</dbReference>
<dbReference type="PROSITE" id="PS50143">
    <property type="entry name" value="BIR_REPEAT_2"/>
    <property type="match status" value="1"/>
</dbReference>
<sequence length="182" mass="20820">MSTASAHVDLTQSLLLYRNITTRLKSFSRWPVGLQQCPVSLAEAGFFYSNMCDEVQCYLCGVRISKWLPEDDPWIQHAKCSKNCRFLLRIKGVDFVYNITKNSTFMHKTQSKANFARFFIKTAVVQDTADRQGECLLCCSHRADIVILPCKHLVSCGWCVTKQLDKCPMCRGPTAEIMKIYF</sequence>
<dbReference type="OrthoDB" id="9255at10239"/>
<dbReference type="FunFam" id="1.10.1170.10:FF:000002">
    <property type="entry name" value="Baculoviral IAP repeat containing 7"/>
    <property type="match status" value="1"/>
</dbReference>
<evidence type="ECO:0000256" key="4">
    <source>
        <dbReference type="PROSITE-ProRule" id="PRU00175"/>
    </source>
</evidence>
<dbReference type="Proteomes" id="UP000029779">
    <property type="component" value="Segment"/>
</dbReference>
<dbReference type="PANTHER" id="PTHR10044">
    <property type="entry name" value="INHIBITOR OF APOPTOSIS"/>
    <property type="match status" value="1"/>
</dbReference>
<dbReference type="GeneID" id="11536531"/>